<evidence type="ECO:0000313" key="15">
    <source>
        <dbReference type="EMBL" id="NUB45153.1"/>
    </source>
</evidence>
<reference evidence="15" key="1">
    <citation type="submission" date="2020-05" db="EMBL/GenBank/DDBJ databases">
        <title>Fertoebacter nigrum gen. nov., sp. nov., a new member of the family Rhodobacteraceae.</title>
        <authorList>
            <person name="Szuroczki S."/>
            <person name="Abbaszade G."/>
            <person name="Buni D."/>
            <person name="Schumann P."/>
            <person name="Toth E."/>
        </authorList>
    </citation>
    <scope>NUCLEOTIDE SEQUENCE</scope>
    <source>
        <strain evidence="15">RG-N-1a</strain>
    </source>
</reference>
<feature type="domain" description="Alpha-D-phosphohexomutase alpha/beta/alpha" evidence="12">
    <location>
        <begin position="3"/>
        <end position="135"/>
    </location>
</feature>
<dbReference type="GO" id="GO:0005975">
    <property type="term" value="P:carbohydrate metabolic process"/>
    <property type="evidence" value="ECO:0007669"/>
    <property type="project" value="InterPro"/>
</dbReference>
<evidence type="ECO:0000256" key="10">
    <source>
        <dbReference type="RuleBase" id="RU004327"/>
    </source>
</evidence>
<dbReference type="PANTHER" id="PTHR42946:SF1">
    <property type="entry name" value="PHOSPHOGLUCOMUTASE (ALPHA-D-GLUCOSE-1,6-BISPHOSPHATE-DEPENDENT)"/>
    <property type="match status" value="1"/>
</dbReference>
<proteinExistence type="inferred from homology"/>
<dbReference type="Gene3D" id="3.30.310.50">
    <property type="entry name" value="Alpha-D-phosphohexomutase, C-terminal domain"/>
    <property type="match status" value="1"/>
</dbReference>
<dbReference type="Pfam" id="PF02880">
    <property type="entry name" value="PGM_PMM_III"/>
    <property type="match status" value="1"/>
</dbReference>
<dbReference type="InterPro" id="IPR016066">
    <property type="entry name" value="A-D-PHexomutase_CS"/>
</dbReference>
<dbReference type="SUPFAM" id="SSF55957">
    <property type="entry name" value="Phosphoglucomutase, C-terminal domain"/>
    <property type="match status" value="1"/>
</dbReference>
<feature type="binding site" description="via phosphate group" evidence="8">
    <location>
        <position position="103"/>
    </location>
    <ligand>
        <name>Mg(2+)</name>
        <dbReference type="ChEBI" id="CHEBI:18420"/>
    </ligand>
</feature>
<evidence type="ECO:0000259" key="14">
    <source>
        <dbReference type="Pfam" id="PF02880"/>
    </source>
</evidence>
<dbReference type="HAMAP" id="MF_01554_B">
    <property type="entry name" value="GlmM_B"/>
    <property type="match status" value="1"/>
</dbReference>
<dbReference type="PROSITE" id="PS00710">
    <property type="entry name" value="PGM_PMM"/>
    <property type="match status" value="1"/>
</dbReference>
<accession>A0A8X8GVM9</accession>
<feature type="binding site" evidence="8">
    <location>
        <position position="244"/>
    </location>
    <ligand>
        <name>Mg(2+)</name>
        <dbReference type="ChEBI" id="CHEBI:18420"/>
    </ligand>
</feature>
<dbReference type="PANTHER" id="PTHR42946">
    <property type="entry name" value="PHOSPHOHEXOSE MUTASE"/>
    <property type="match status" value="1"/>
</dbReference>
<dbReference type="RefSeq" id="WP_152825745.1">
    <property type="nucleotide sequence ID" value="NZ_WHUT02000006.1"/>
</dbReference>
<dbReference type="Proteomes" id="UP000484076">
    <property type="component" value="Unassembled WGS sequence"/>
</dbReference>
<comment type="cofactor">
    <cofactor evidence="8">
        <name>Mg(2+)</name>
        <dbReference type="ChEBI" id="CHEBI:18420"/>
    </cofactor>
    <text evidence="8">Binds 1 Mg(2+) ion per subunit.</text>
</comment>
<feature type="active site" description="Phosphoserine intermediate" evidence="8">
    <location>
        <position position="103"/>
    </location>
</feature>
<dbReference type="InterPro" id="IPR005846">
    <property type="entry name" value="A-D-PHexomutase_a/b/a-III"/>
</dbReference>
<sequence length="447" mass="47630">MTRKLFGTDGVRGTANSYPMTAEMALRLGAAAGRFFRREGAGANRVVIGKDTRLSGYMLENALTAGLTSTGMNVLLLGPVPTPAVGFLTKSMRADLGVMISASHNPHQDNGIKFFGPDGFKLSDEAEAEIERILDGPVDPAEPEKIGRAKRIEDGRGRYQEYAKTTFPPGLRLDGLKVVIDCANGAAYKAAPEVLWELGAVVIPIGTTPNGTNINLRCGSTYTQTAAEAVVAHGADVGICLDGDADRVMILDQHGRVADGDQIMALMAARWADEGRLKHGTLVASVMSNLGLERFLTGRGLRLERTRVGDRYVVEAMRKGGFNLGGEQSGHIVMTDYATTGDGLIAGLQFLAEMARTEKPASHLTKCFDTVPQLLKNVRYAAGQEPLKSPAVLAVIAAAELRLNGSGRLLIRKSGTEPLVRVMAECEDEALLADVVDEIVDAVQAAV</sequence>
<comment type="similarity">
    <text evidence="1 8 9">Belongs to the phosphohexose mutase family.</text>
</comment>
<dbReference type="NCBIfam" id="NF008139">
    <property type="entry name" value="PRK10887.1"/>
    <property type="match status" value="1"/>
</dbReference>
<feature type="domain" description="Alpha-D-phosphohexomutase alpha/beta/alpha" evidence="14">
    <location>
        <begin position="259"/>
        <end position="366"/>
    </location>
</feature>
<dbReference type="InterPro" id="IPR036900">
    <property type="entry name" value="A-D-PHexomutase_C_sf"/>
</dbReference>
<dbReference type="InterPro" id="IPR006352">
    <property type="entry name" value="GlmM_bact"/>
</dbReference>
<feature type="domain" description="Alpha-D-phosphohexomutase C-terminal" evidence="11">
    <location>
        <begin position="375"/>
        <end position="441"/>
    </location>
</feature>
<dbReference type="NCBIfam" id="TIGR01455">
    <property type="entry name" value="glmM"/>
    <property type="match status" value="1"/>
</dbReference>
<comment type="caution">
    <text evidence="15">The sequence shown here is derived from an EMBL/GenBank/DDBJ whole genome shotgun (WGS) entry which is preliminary data.</text>
</comment>
<evidence type="ECO:0000256" key="7">
    <source>
        <dbReference type="ARBA" id="ARBA00068193"/>
    </source>
</evidence>
<dbReference type="GO" id="GO:0005829">
    <property type="term" value="C:cytosol"/>
    <property type="evidence" value="ECO:0007669"/>
    <property type="project" value="TreeGrafter"/>
</dbReference>
<gene>
    <name evidence="8" type="primary">glmM</name>
    <name evidence="15" type="ORF">GEU84_012195</name>
</gene>
<dbReference type="EC" id="5.4.2.10" evidence="6 8"/>
<dbReference type="Pfam" id="PF02879">
    <property type="entry name" value="PGM_PMM_II"/>
    <property type="match status" value="1"/>
</dbReference>
<dbReference type="GO" id="GO:0006048">
    <property type="term" value="P:UDP-N-acetylglucosamine biosynthetic process"/>
    <property type="evidence" value="ECO:0007669"/>
    <property type="project" value="TreeGrafter"/>
</dbReference>
<keyword evidence="4 8" id="KW-0460">Magnesium</keyword>
<keyword evidence="2 8" id="KW-0597">Phosphoprotein</keyword>
<dbReference type="FunFam" id="3.40.120.10:FF:000001">
    <property type="entry name" value="Phosphoglucosamine mutase"/>
    <property type="match status" value="1"/>
</dbReference>
<dbReference type="GO" id="GO:0000287">
    <property type="term" value="F:magnesium ion binding"/>
    <property type="evidence" value="ECO:0007669"/>
    <property type="project" value="UniProtKB-UniRule"/>
</dbReference>
<feature type="binding site" evidence="8">
    <location>
        <position position="246"/>
    </location>
    <ligand>
        <name>Mg(2+)</name>
        <dbReference type="ChEBI" id="CHEBI:18420"/>
    </ligand>
</feature>
<dbReference type="InterPro" id="IPR005841">
    <property type="entry name" value="Alpha-D-phosphohexomutase_SF"/>
</dbReference>
<dbReference type="InterPro" id="IPR050060">
    <property type="entry name" value="Phosphoglucosamine_mutase"/>
</dbReference>
<evidence type="ECO:0000256" key="9">
    <source>
        <dbReference type="RuleBase" id="RU004326"/>
    </source>
</evidence>
<dbReference type="InterPro" id="IPR005844">
    <property type="entry name" value="A-D-PHexomutase_a/b/a-I"/>
</dbReference>
<dbReference type="CDD" id="cd05802">
    <property type="entry name" value="GlmM"/>
    <property type="match status" value="1"/>
</dbReference>
<dbReference type="GO" id="GO:0009252">
    <property type="term" value="P:peptidoglycan biosynthetic process"/>
    <property type="evidence" value="ECO:0007669"/>
    <property type="project" value="UniProtKB-ARBA"/>
</dbReference>
<evidence type="ECO:0000256" key="2">
    <source>
        <dbReference type="ARBA" id="ARBA00022553"/>
    </source>
</evidence>
<dbReference type="SUPFAM" id="SSF53738">
    <property type="entry name" value="Phosphoglucomutase, first 3 domains"/>
    <property type="match status" value="3"/>
</dbReference>
<dbReference type="InterPro" id="IPR005843">
    <property type="entry name" value="A-D-PHexomutase_C"/>
</dbReference>
<evidence type="ECO:0000256" key="3">
    <source>
        <dbReference type="ARBA" id="ARBA00022723"/>
    </source>
</evidence>
<comment type="PTM">
    <text evidence="8">Activated by phosphorylation.</text>
</comment>
<dbReference type="PRINTS" id="PR00509">
    <property type="entry name" value="PGMPMM"/>
</dbReference>
<dbReference type="FunFam" id="3.30.310.50:FF:000001">
    <property type="entry name" value="Phosphoglucosamine mutase"/>
    <property type="match status" value="1"/>
</dbReference>
<evidence type="ECO:0000259" key="12">
    <source>
        <dbReference type="Pfam" id="PF02878"/>
    </source>
</evidence>
<evidence type="ECO:0000256" key="6">
    <source>
        <dbReference type="ARBA" id="ARBA00066330"/>
    </source>
</evidence>
<evidence type="ECO:0000256" key="8">
    <source>
        <dbReference type="HAMAP-Rule" id="MF_01554"/>
    </source>
</evidence>
<dbReference type="InterPro" id="IPR005845">
    <property type="entry name" value="A-D-PHexomutase_a/b/a-II"/>
</dbReference>
<dbReference type="AlphaFoldDB" id="A0A8X8GVM9"/>
<dbReference type="Pfam" id="PF02878">
    <property type="entry name" value="PGM_PMM_I"/>
    <property type="match status" value="1"/>
</dbReference>
<feature type="modified residue" description="Phosphoserine" evidence="8">
    <location>
        <position position="103"/>
    </location>
</feature>
<comment type="function">
    <text evidence="8 10">Catalyzes the conversion of glucosamine-6-phosphate to glucosamine-1-phosphate.</text>
</comment>
<dbReference type="FunFam" id="3.40.120.10:FF:000002">
    <property type="entry name" value="Phosphoglucosamine mutase"/>
    <property type="match status" value="1"/>
</dbReference>
<organism evidence="15 16">
    <name type="scientific">Fertoeibacter niger</name>
    <dbReference type="NCBI Taxonomy" id="2656921"/>
    <lineage>
        <taxon>Bacteria</taxon>
        <taxon>Pseudomonadati</taxon>
        <taxon>Pseudomonadota</taxon>
        <taxon>Alphaproteobacteria</taxon>
        <taxon>Rhodobacterales</taxon>
        <taxon>Paracoccaceae</taxon>
        <taxon>Fertoeibacter</taxon>
    </lineage>
</organism>
<dbReference type="Gene3D" id="3.40.120.10">
    <property type="entry name" value="Alpha-D-Glucose-1,6-Bisphosphate, subunit A, domain 3"/>
    <property type="match status" value="3"/>
</dbReference>
<evidence type="ECO:0000256" key="1">
    <source>
        <dbReference type="ARBA" id="ARBA00010231"/>
    </source>
</evidence>
<keyword evidence="16" id="KW-1185">Reference proteome</keyword>
<feature type="binding site" evidence="8">
    <location>
        <position position="242"/>
    </location>
    <ligand>
        <name>Mg(2+)</name>
        <dbReference type="ChEBI" id="CHEBI:18420"/>
    </ligand>
</feature>
<keyword evidence="5 8" id="KW-0413">Isomerase</keyword>
<evidence type="ECO:0000313" key="16">
    <source>
        <dbReference type="Proteomes" id="UP000484076"/>
    </source>
</evidence>
<dbReference type="Pfam" id="PF00408">
    <property type="entry name" value="PGM_PMM_IV"/>
    <property type="match status" value="1"/>
</dbReference>
<comment type="catalytic activity">
    <reaction evidence="8 10">
        <text>alpha-D-glucosamine 1-phosphate = D-glucosamine 6-phosphate</text>
        <dbReference type="Rhea" id="RHEA:23424"/>
        <dbReference type="ChEBI" id="CHEBI:58516"/>
        <dbReference type="ChEBI" id="CHEBI:58725"/>
        <dbReference type="EC" id="5.4.2.10"/>
    </reaction>
</comment>
<evidence type="ECO:0000259" key="13">
    <source>
        <dbReference type="Pfam" id="PF02879"/>
    </source>
</evidence>
<dbReference type="GO" id="GO:0004615">
    <property type="term" value="F:phosphomannomutase activity"/>
    <property type="evidence" value="ECO:0007669"/>
    <property type="project" value="TreeGrafter"/>
</dbReference>
<protein>
    <recommendedName>
        <fullName evidence="7 8">Phosphoglucosamine mutase</fullName>
        <ecNumber evidence="6 8">5.4.2.10</ecNumber>
    </recommendedName>
</protein>
<keyword evidence="3 8" id="KW-0479">Metal-binding</keyword>
<name>A0A8X8GVM9_9RHOB</name>
<dbReference type="GO" id="GO:0008966">
    <property type="term" value="F:phosphoglucosamine mutase activity"/>
    <property type="evidence" value="ECO:0007669"/>
    <property type="project" value="UniProtKB-UniRule"/>
</dbReference>
<feature type="domain" description="Alpha-D-phosphohexomutase alpha/beta/alpha" evidence="13">
    <location>
        <begin position="171"/>
        <end position="255"/>
    </location>
</feature>
<dbReference type="InterPro" id="IPR016055">
    <property type="entry name" value="A-D-PHexomutase_a/b/a-I/II/III"/>
</dbReference>
<evidence type="ECO:0000259" key="11">
    <source>
        <dbReference type="Pfam" id="PF00408"/>
    </source>
</evidence>
<evidence type="ECO:0000256" key="5">
    <source>
        <dbReference type="ARBA" id="ARBA00023235"/>
    </source>
</evidence>
<evidence type="ECO:0000256" key="4">
    <source>
        <dbReference type="ARBA" id="ARBA00022842"/>
    </source>
</evidence>
<dbReference type="EMBL" id="WHUT02000006">
    <property type="protein sequence ID" value="NUB45153.1"/>
    <property type="molecule type" value="Genomic_DNA"/>
</dbReference>